<reference evidence="2 3" key="1">
    <citation type="submission" date="2016-01" db="EMBL/GenBank/DDBJ databases">
        <title>Genome sequencing of Roseivirga spongicola UST030701-084.</title>
        <authorList>
            <person name="Selvaratnam C."/>
            <person name="Thevarajoo S."/>
            <person name="Goh K.M."/>
            <person name="Ee R."/>
            <person name="Chan K.-G."/>
            <person name="Chong C.S."/>
        </authorList>
    </citation>
    <scope>NUCLEOTIDE SEQUENCE [LARGE SCALE GENOMIC DNA]</scope>
    <source>
        <strain evidence="2 3">UST030701-084</strain>
    </source>
</reference>
<dbReference type="STRING" id="333140.AWW68_04760"/>
<keyword evidence="1" id="KW-0472">Membrane</keyword>
<dbReference type="AlphaFoldDB" id="A0A150XH99"/>
<evidence type="ECO:0000313" key="2">
    <source>
        <dbReference type="EMBL" id="KYG78083.1"/>
    </source>
</evidence>
<name>A0A150XH99_9BACT</name>
<sequence>MKTQMKIEERINELKWKSLSPYYRLVLKKEDVLSNKFKSKEKKRELTYYIKTNGFLLFLLSTIILYVLFFAEANTEFLLFLFLAVAIFVAQRIELVQRLSNLNEAKFLKKLLEDFKE</sequence>
<keyword evidence="1" id="KW-1133">Transmembrane helix</keyword>
<proteinExistence type="predicted"/>
<evidence type="ECO:0000313" key="3">
    <source>
        <dbReference type="Proteomes" id="UP000075606"/>
    </source>
</evidence>
<protein>
    <submittedName>
        <fullName evidence="2">Uncharacterized protein</fullName>
    </submittedName>
</protein>
<feature type="transmembrane region" description="Helical" evidence="1">
    <location>
        <begin position="77"/>
        <end position="96"/>
    </location>
</feature>
<dbReference type="EMBL" id="LRPC01000001">
    <property type="protein sequence ID" value="KYG78083.1"/>
    <property type="molecule type" value="Genomic_DNA"/>
</dbReference>
<feature type="transmembrane region" description="Helical" evidence="1">
    <location>
        <begin position="48"/>
        <end position="71"/>
    </location>
</feature>
<keyword evidence="1" id="KW-0812">Transmembrane</keyword>
<gene>
    <name evidence="2" type="ORF">AWW68_04760</name>
</gene>
<accession>A0A150XH99</accession>
<comment type="caution">
    <text evidence="2">The sequence shown here is derived from an EMBL/GenBank/DDBJ whole genome shotgun (WGS) entry which is preliminary data.</text>
</comment>
<keyword evidence="3" id="KW-1185">Reference proteome</keyword>
<dbReference type="Proteomes" id="UP000075606">
    <property type="component" value="Unassembled WGS sequence"/>
</dbReference>
<evidence type="ECO:0000256" key="1">
    <source>
        <dbReference type="SAM" id="Phobius"/>
    </source>
</evidence>
<organism evidence="2 3">
    <name type="scientific">Roseivirga spongicola</name>
    <dbReference type="NCBI Taxonomy" id="333140"/>
    <lineage>
        <taxon>Bacteria</taxon>
        <taxon>Pseudomonadati</taxon>
        <taxon>Bacteroidota</taxon>
        <taxon>Cytophagia</taxon>
        <taxon>Cytophagales</taxon>
        <taxon>Roseivirgaceae</taxon>
        <taxon>Roseivirga</taxon>
    </lineage>
</organism>